<dbReference type="GO" id="GO:0016020">
    <property type="term" value="C:membrane"/>
    <property type="evidence" value="ECO:0007669"/>
    <property type="project" value="TreeGrafter"/>
</dbReference>
<comment type="similarity">
    <text evidence="1 3">Belongs to the short-chain dehydrogenases/reductases (SDR) family.</text>
</comment>
<evidence type="ECO:0000256" key="2">
    <source>
        <dbReference type="ARBA" id="ARBA00023002"/>
    </source>
</evidence>
<comment type="caution">
    <text evidence="4">The sequence shown here is derived from an EMBL/GenBank/DDBJ whole genome shotgun (WGS) entry which is preliminary data.</text>
</comment>
<dbReference type="Pfam" id="PF00106">
    <property type="entry name" value="adh_short"/>
    <property type="match status" value="1"/>
</dbReference>
<reference evidence="4 5" key="1">
    <citation type="submission" date="2019-07" db="EMBL/GenBank/DDBJ databases">
        <title>Genomic Encyclopedia of Archaeal and Bacterial Type Strains, Phase II (KMG-II): from individual species to whole genera.</title>
        <authorList>
            <person name="Goeker M."/>
        </authorList>
    </citation>
    <scope>NUCLEOTIDE SEQUENCE [LARGE SCALE GENOMIC DNA]</scope>
    <source>
        <strain evidence="4 5">ATCC BAA-2084</strain>
    </source>
</reference>
<dbReference type="PROSITE" id="PS00061">
    <property type="entry name" value="ADH_SHORT"/>
    <property type="match status" value="1"/>
</dbReference>
<evidence type="ECO:0000313" key="4">
    <source>
        <dbReference type="EMBL" id="TWJ09835.1"/>
    </source>
</evidence>
<dbReference type="RefSeq" id="WP_067600279.1">
    <property type="nucleotide sequence ID" value="NZ_CP015963.1"/>
</dbReference>
<dbReference type="Proteomes" id="UP000320547">
    <property type="component" value="Unassembled WGS sequence"/>
</dbReference>
<accession>A0A562UW38</accession>
<gene>
    <name evidence="4" type="ORF">JN10_1483</name>
</gene>
<dbReference type="AlphaFoldDB" id="A0A562UW38"/>
<dbReference type="InterPro" id="IPR002347">
    <property type="entry name" value="SDR_fam"/>
</dbReference>
<dbReference type="GO" id="GO:0016491">
    <property type="term" value="F:oxidoreductase activity"/>
    <property type="evidence" value="ECO:0007669"/>
    <property type="project" value="UniProtKB-KW"/>
</dbReference>
<dbReference type="Gene3D" id="3.40.50.720">
    <property type="entry name" value="NAD(P)-binding Rossmann-like Domain"/>
    <property type="match status" value="1"/>
</dbReference>
<dbReference type="InterPro" id="IPR036291">
    <property type="entry name" value="NAD(P)-bd_dom_sf"/>
</dbReference>
<evidence type="ECO:0000256" key="1">
    <source>
        <dbReference type="ARBA" id="ARBA00006484"/>
    </source>
</evidence>
<dbReference type="STRING" id="476157.GCA_001663155_01871"/>
<protein>
    <submittedName>
        <fullName evidence="4">Putative oxidoreductase</fullName>
    </submittedName>
</protein>
<proteinExistence type="inferred from homology"/>
<dbReference type="EMBL" id="VLLK01000001">
    <property type="protein sequence ID" value="TWJ09835.1"/>
    <property type="molecule type" value="Genomic_DNA"/>
</dbReference>
<dbReference type="PANTHER" id="PTHR44196:SF1">
    <property type="entry name" value="DEHYDROGENASE_REDUCTASE SDR FAMILY MEMBER 7B"/>
    <property type="match status" value="1"/>
</dbReference>
<evidence type="ECO:0000256" key="3">
    <source>
        <dbReference type="RuleBase" id="RU000363"/>
    </source>
</evidence>
<evidence type="ECO:0000313" key="5">
    <source>
        <dbReference type="Proteomes" id="UP000320547"/>
    </source>
</evidence>
<dbReference type="PRINTS" id="PR00080">
    <property type="entry name" value="SDRFAMILY"/>
</dbReference>
<keyword evidence="2" id="KW-0560">Oxidoreductase</keyword>
<name>A0A562UW38_9SPHN</name>
<dbReference type="PANTHER" id="PTHR44196">
    <property type="entry name" value="DEHYDROGENASE/REDUCTASE SDR FAMILY MEMBER 7B"/>
    <property type="match status" value="1"/>
</dbReference>
<dbReference type="InterPro" id="IPR020904">
    <property type="entry name" value="Sc_DH/Rdtase_CS"/>
</dbReference>
<dbReference type="PRINTS" id="PR00081">
    <property type="entry name" value="GDHRDH"/>
</dbReference>
<dbReference type="OrthoDB" id="9810734at2"/>
<dbReference type="SUPFAM" id="SSF51735">
    <property type="entry name" value="NAD(P)-binding Rossmann-fold domains"/>
    <property type="match status" value="1"/>
</dbReference>
<sequence length="240" mass="25865">MDLKDKAVLLTGGSAGIGRELAHLLKEKGARVTLTGRNKERLAEMQEEGFEVIEADLSNAKGVDALIADIGEREFDVLINNAGQLVDHDFRKELPDPNATDDCIYANLSAPIRLITALVPMLGRQPEASIVNVTSGLAIAPAARQPVYCATKSGLRAYSLTLREQLKDTNIHVIEALPPVVDTQMNADNPMSKMPAAECAAQILDAIETNRAEANIGMTKLLKLAESISPALARSIILRF</sequence>
<keyword evidence="5" id="KW-1185">Reference proteome</keyword>
<organism evidence="4 5">
    <name type="scientific">Altererythrobacter ishigakiensis</name>
    <dbReference type="NCBI Taxonomy" id="476157"/>
    <lineage>
        <taxon>Bacteria</taxon>
        <taxon>Pseudomonadati</taxon>
        <taxon>Pseudomonadota</taxon>
        <taxon>Alphaproteobacteria</taxon>
        <taxon>Sphingomonadales</taxon>
        <taxon>Erythrobacteraceae</taxon>
        <taxon>Altererythrobacter</taxon>
    </lineage>
</organism>